<keyword evidence="9" id="KW-1185">Reference proteome</keyword>
<keyword evidence="2 6" id="KW-0812">Transmembrane</keyword>
<name>A0A6N7KL98_9ACTN</name>
<feature type="transmembrane region" description="Helical" evidence="6">
    <location>
        <begin position="114"/>
        <end position="142"/>
    </location>
</feature>
<dbReference type="PIRSF" id="PIRSF006648">
    <property type="entry name" value="DrrB"/>
    <property type="match status" value="1"/>
</dbReference>
<feature type="transmembrane region" description="Helical" evidence="6">
    <location>
        <begin position="182"/>
        <end position="200"/>
    </location>
</feature>
<dbReference type="PANTHER" id="PTHR43229">
    <property type="entry name" value="NODULATION PROTEIN J"/>
    <property type="match status" value="1"/>
</dbReference>
<dbReference type="InterPro" id="IPR047817">
    <property type="entry name" value="ABC2_TM_bact-type"/>
</dbReference>
<keyword evidence="6" id="KW-0813">Transport</keyword>
<reference evidence="8 9" key="1">
    <citation type="submission" date="2019-09" db="EMBL/GenBank/DDBJ databases">
        <title>Genome Sequences of Streptomyces kaniharaensis ATCC 21070.</title>
        <authorList>
            <person name="Zhu W."/>
            <person name="De Crecy-Lagard V."/>
            <person name="Richards N.G."/>
        </authorList>
    </citation>
    <scope>NUCLEOTIDE SEQUENCE [LARGE SCALE GENOMIC DNA]</scope>
    <source>
        <strain evidence="8 9">SF-557</strain>
    </source>
</reference>
<evidence type="ECO:0000313" key="8">
    <source>
        <dbReference type="EMBL" id="MQS11329.1"/>
    </source>
</evidence>
<dbReference type="GO" id="GO:0140359">
    <property type="term" value="F:ABC-type transporter activity"/>
    <property type="evidence" value="ECO:0007669"/>
    <property type="project" value="InterPro"/>
</dbReference>
<dbReference type="InterPro" id="IPR000412">
    <property type="entry name" value="ABC_2_transport"/>
</dbReference>
<keyword evidence="3 6" id="KW-1133">Transmembrane helix</keyword>
<evidence type="ECO:0000256" key="1">
    <source>
        <dbReference type="ARBA" id="ARBA00004141"/>
    </source>
</evidence>
<evidence type="ECO:0000256" key="5">
    <source>
        <dbReference type="ARBA" id="ARBA00023251"/>
    </source>
</evidence>
<evidence type="ECO:0000259" key="7">
    <source>
        <dbReference type="PROSITE" id="PS51012"/>
    </source>
</evidence>
<dbReference type="RefSeq" id="WP_153459985.1">
    <property type="nucleotide sequence ID" value="NZ_WBOF01000001.1"/>
</dbReference>
<keyword evidence="6" id="KW-1003">Cell membrane</keyword>
<sequence length="272" mass="28632">MAATYAAPGVDRSTRLACDTWTSMLRILLNYRHSPGLLAASLGVPVVMVVVFGYVFGSAIQVPGGGDYREFLMPGLFAMVATNGIMPTMVGAARDVGRGVTDRLRSMPVSRTGLLLGQTLADLLVSVVVLALLALVGLAAGWRARHGLADTAGAFGLLLLFRFVMTWVGTCLGLAVGKEEAAGQLSVAVFPLAMITNAYVPTGGMPGWLRTVADWNPISAVVQACRELFANPSAPGDAWPMQHAALASLLWSVLLLALCIPLAVRKFATHGR</sequence>
<dbReference type="OrthoDB" id="3370990at2"/>
<keyword evidence="5" id="KW-0046">Antibiotic resistance</keyword>
<proteinExistence type="inferred from homology"/>
<dbReference type="GO" id="GO:0043190">
    <property type="term" value="C:ATP-binding cassette (ABC) transporter complex"/>
    <property type="evidence" value="ECO:0007669"/>
    <property type="project" value="InterPro"/>
</dbReference>
<keyword evidence="4 6" id="KW-0472">Membrane</keyword>
<comment type="caution">
    <text evidence="8">The sequence shown here is derived from an EMBL/GenBank/DDBJ whole genome shotgun (WGS) entry which is preliminary data.</text>
</comment>
<comment type="subcellular location">
    <subcellularLocation>
        <location evidence="6">Cell membrane</location>
        <topology evidence="6">Multi-pass membrane protein</topology>
    </subcellularLocation>
    <subcellularLocation>
        <location evidence="1">Membrane</location>
        <topology evidence="1">Multi-pass membrane protein</topology>
    </subcellularLocation>
</comment>
<evidence type="ECO:0000256" key="6">
    <source>
        <dbReference type="RuleBase" id="RU361157"/>
    </source>
</evidence>
<dbReference type="Proteomes" id="UP000450000">
    <property type="component" value="Unassembled WGS sequence"/>
</dbReference>
<dbReference type="InterPro" id="IPR013525">
    <property type="entry name" value="ABC2_TM"/>
</dbReference>
<dbReference type="AlphaFoldDB" id="A0A6N7KL98"/>
<feature type="domain" description="ABC transmembrane type-2" evidence="7">
    <location>
        <begin position="36"/>
        <end position="270"/>
    </location>
</feature>
<evidence type="ECO:0000256" key="4">
    <source>
        <dbReference type="ARBA" id="ARBA00023136"/>
    </source>
</evidence>
<dbReference type="EMBL" id="WBOF01000001">
    <property type="protein sequence ID" value="MQS11329.1"/>
    <property type="molecule type" value="Genomic_DNA"/>
</dbReference>
<dbReference type="GO" id="GO:0046677">
    <property type="term" value="P:response to antibiotic"/>
    <property type="evidence" value="ECO:0007669"/>
    <property type="project" value="UniProtKB-KW"/>
</dbReference>
<evidence type="ECO:0000313" key="9">
    <source>
        <dbReference type="Proteomes" id="UP000450000"/>
    </source>
</evidence>
<feature type="transmembrane region" description="Helical" evidence="6">
    <location>
        <begin position="36"/>
        <end position="59"/>
    </location>
</feature>
<feature type="transmembrane region" description="Helical" evidence="6">
    <location>
        <begin position="71"/>
        <end position="93"/>
    </location>
</feature>
<gene>
    <name evidence="8" type="ORF">F7Q99_03240</name>
</gene>
<dbReference type="Pfam" id="PF01061">
    <property type="entry name" value="ABC2_membrane"/>
    <property type="match status" value="1"/>
</dbReference>
<dbReference type="PROSITE" id="PS51012">
    <property type="entry name" value="ABC_TM2"/>
    <property type="match status" value="1"/>
</dbReference>
<dbReference type="PANTHER" id="PTHR43229:SF2">
    <property type="entry name" value="NODULATION PROTEIN J"/>
    <property type="match status" value="1"/>
</dbReference>
<comment type="similarity">
    <text evidence="6">Belongs to the ABC-2 integral membrane protein family.</text>
</comment>
<feature type="transmembrane region" description="Helical" evidence="6">
    <location>
        <begin position="244"/>
        <end position="264"/>
    </location>
</feature>
<feature type="transmembrane region" description="Helical" evidence="6">
    <location>
        <begin position="154"/>
        <end position="175"/>
    </location>
</feature>
<organism evidence="8 9">
    <name type="scientific">Streptomyces kaniharaensis</name>
    <dbReference type="NCBI Taxonomy" id="212423"/>
    <lineage>
        <taxon>Bacteria</taxon>
        <taxon>Bacillati</taxon>
        <taxon>Actinomycetota</taxon>
        <taxon>Actinomycetes</taxon>
        <taxon>Kitasatosporales</taxon>
        <taxon>Streptomycetaceae</taxon>
        <taxon>Streptomyces</taxon>
    </lineage>
</organism>
<evidence type="ECO:0000256" key="2">
    <source>
        <dbReference type="ARBA" id="ARBA00022692"/>
    </source>
</evidence>
<dbReference type="InterPro" id="IPR051784">
    <property type="entry name" value="Nod_factor_ABC_transporter"/>
</dbReference>
<evidence type="ECO:0000256" key="3">
    <source>
        <dbReference type="ARBA" id="ARBA00022989"/>
    </source>
</evidence>
<protein>
    <recommendedName>
        <fullName evidence="6">Transport permease protein</fullName>
    </recommendedName>
</protein>
<accession>A0A6N7KL98</accession>